<comment type="caution">
    <text evidence="5">The sequence shown here is derived from an EMBL/GenBank/DDBJ whole genome shotgun (WGS) entry which is preliminary data.</text>
</comment>
<dbReference type="EMBL" id="SMYL01000004">
    <property type="protein sequence ID" value="TDK65935.1"/>
    <property type="molecule type" value="Genomic_DNA"/>
</dbReference>
<evidence type="ECO:0000313" key="5">
    <source>
        <dbReference type="EMBL" id="TDK65935.1"/>
    </source>
</evidence>
<dbReference type="GO" id="GO:0006654">
    <property type="term" value="P:phosphatidic acid biosynthetic process"/>
    <property type="evidence" value="ECO:0007669"/>
    <property type="project" value="TreeGrafter"/>
</dbReference>
<dbReference type="RefSeq" id="WP_133328027.1">
    <property type="nucleotide sequence ID" value="NZ_SMYL01000004.1"/>
</dbReference>
<evidence type="ECO:0000313" key="6">
    <source>
        <dbReference type="Proteomes" id="UP000294829"/>
    </source>
</evidence>
<keyword evidence="6" id="KW-1185">Reference proteome</keyword>
<dbReference type="OrthoDB" id="9796839at2"/>
<dbReference type="PANTHER" id="PTHR10434:SF9">
    <property type="entry name" value="PHOSPHOLIPID_GLYCEROL ACYLTRANSFERASE DOMAIN-CONTAINING PROTEIN"/>
    <property type="match status" value="1"/>
</dbReference>
<accession>A0A4R5W1D8</accession>
<proteinExistence type="predicted"/>
<sequence>MPTAIFTSKDAPHWGAKLSLFVLNSFGWKLRYAGLPGVRGVMIFYPHTSNWDFFWGMLAKWAIAFPLKFLVKEKLFKGVTGFFAGGFVRYCGGEPIERGVSSGAIGKLTDRMLKSDWFWLAIAPEGTRSYTPYWRSGFYHIALAAQVPLVCAFIDYPNKEIGVCAELMLTGDEAADLAKIQAIYRDFQGKNPQNHSTIAFKR</sequence>
<evidence type="ECO:0000256" key="3">
    <source>
        <dbReference type="ARBA" id="ARBA00023315"/>
    </source>
</evidence>
<dbReference type="SMART" id="SM00563">
    <property type="entry name" value="PlsC"/>
    <property type="match status" value="1"/>
</dbReference>
<dbReference type="GO" id="GO:0003841">
    <property type="term" value="F:1-acylglycerol-3-phosphate O-acyltransferase activity"/>
    <property type="evidence" value="ECO:0007669"/>
    <property type="project" value="TreeGrafter"/>
</dbReference>
<dbReference type="Proteomes" id="UP000294829">
    <property type="component" value="Unassembled WGS sequence"/>
</dbReference>
<keyword evidence="2 5" id="KW-0808">Transferase</keyword>
<evidence type="ECO:0000256" key="1">
    <source>
        <dbReference type="ARBA" id="ARBA00005189"/>
    </source>
</evidence>
<feature type="domain" description="Phospholipid/glycerol acyltransferase" evidence="4">
    <location>
        <begin position="41"/>
        <end position="157"/>
    </location>
</feature>
<reference evidence="5 6" key="1">
    <citation type="submission" date="2019-03" db="EMBL/GenBank/DDBJ databases">
        <title>Sapientia aquatica gen. nov., sp. nov., isolated from a crater lake.</title>
        <authorList>
            <person name="Felfoldi T."/>
            <person name="Szabo A."/>
            <person name="Toth E."/>
            <person name="Schumann P."/>
            <person name="Keki Z."/>
            <person name="Marialigeti K."/>
            <person name="Mathe I."/>
        </authorList>
    </citation>
    <scope>NUCLEOTIDE SEQUENCE [LARGE SCALE GENOMIC DNA]</scope>
    <source>
        <strain evidence="5 6">SA-152</strain>
    </source>
</reference>
<dbReference type="PANTHER" id="PTHR10434">
    <property type="entry name" value="1-ACYL-SN-GLYCEROL-3-PHOSPHATE ACYLTRANSFERASE"/>
    <property type="match status" value="1"/>
</dbReference>
<evidence type="ECO:0000259" key="4">
    <source>
        <dbReference type="SMART" id="SM00563"/>
    </source>
</evidence>
<dbReference type="SUPFAM" id="SSF69593">
    <property type="entry name" value="Glycerol-3-phosphate (1)-acyltransferase"/>
    <property type="match status" value="1"/>
</dbReference>
<comment type="pathway">
    <text evidence="1">Lipid metabolism.</text>
</comment>
<dbReference type="AlphaFoldDB" id="A0A4R5W1D8"/>
<organism evidence="5 6">
    <name type="scientific">Sapientia aquatica</name>
    <dbReference type="NCBI Taxonomy" id="1549640"/>
    <lineage>
        <taxon>Bacteria</taxon>
        <taxon>Pseudomonadati</taxon>
        <taxon>Pseudomonadota</taxon>
        <taxon>Betaproteobacteria</taxon>
        <taxon>Burkholderiales</taxon>
        <taxon>Oxalobacteraceae</taxon>
        <taxon>Sapientia</taxon>
    </lineage>
</organism>
<gene>
    <name evidence="5" type="ORF">E2I14_10075</name>
</gene>
<dbReference type="InterPro" id="IPR002123">
    <property type="entry name" value="Plipid/glycerol_acylTrfase"/>
</dbReference>
<protein>
    <submittedName>
        <fullName evidence="5">Glycerol acyltransferase</fullName>
    </submittedName>
</protein>
<dbReference type="Pfam" id="PF01553">
    <property type="entry name" value="Acyltransferase"/>
    <property type="match status" value="1"/>
</dbReference>
<keyword evidence="3 5" id="KW-0012">Acyltransferase</keyword>
<evidence type="ECO:0000256" key="2">
    <source>
        <dbReference type="ARBA" id="ARBA00022679"/>
    </source>
</evidence>
<name>A0A4R5W1D8_9BURK</name>